<sequence length="943" mass="111219">MFKQIINFFLYSIFLLINYNVFSQNIIHIEVKMDDIDKKMDIVQQVTYHNISSDTLTQIVLNDWNHAYSSKNTFLAARFSDEFVRTFHLSSEKDKGYTQVNTVFSDKNKILYWERPAQFTDFIIINLPEKLAPNQKINFTIHYQIKLPHAKFTDYGFDEKGNYHLKDCFLLPCRFENHQFVMQQNADLEDAYLEKFHLYLNLKTPKKLNIFSDLIIKSQQNTENLNEIILEGNNKMHFTLICNTKADFLSYKNNDLEIQTNLTDKKLAPIEKILIINKVCDFVNKNLGTFPHSKLLVSQADYDRNPLYGLSQLPSFLSPFSNEFIFEQKFLKTYLNNYLRNSLQINIRKENFLIDGIQIFLMMQYMEENYPDMKMTGSLSKLKLLQGYHVFQLDFNEQYSYFYMLMARKNLDQPIGNSKETLIRFNDKIAGKYRSGLSFKYLDAYLGNDIVLKSYQEYFNLNKTQITSRADLKQVLQKKAPKKIDWFFDILVDKRDIIDFKISHLVKKQDSLQFTIQNRTQTNVPIPLYGLKNNQIIFKKWIENVSRDSIFTFPKTNIDHLVLNLTNEVPEYNRRNNWKKIKGFFPNNKPFSFAFMKDIEDADYNQILYVPVVGYNLYDGVTVGMRFHNSAILNKPFNYDIQPLYASKTSSLTGSFSVYFAQFNRQSRWYRSQFGLSGLMSHYAPDALYTKITPFVGITIRENDLRDNKRQFLNFRYVAVNRATSNFVTFKETDNYGVFDAKYGSNNTEMAKKFGFVNNLQLSSKFGKISTNFEFRKLYENNRQLNIRWFAGAFLYKNTATDFFSFALDRPTDYLFDYNYLGRSESQGLFSQQIIIAEGGFKTKLTDAYANQWLTAINASTNIWNWVEVYGDVSAYKNQYKNSKFVFDSGIRLNFVPDYFELYFPIYSSNGWDITNKNYNQKIRFIVTLSTTTLSNLFTRKWF</sequence>
<keyword evidence="1" id="KW-0645">Protease</keyword>
<keyword evidence="1" id="KW-0031">Aminopeptidase</keyword>
<dbReference type="AlphaFoldDB" id="A0A2H3KUQ0"/>
<organism evidence="1 2">
    <name type="scientific">Flavobacterium branchiophilum</name>
    <dbReference type="NCBI Taxonomy" id="55197"/>
    <lineage>
        <taxon>Bacteria</taxon>
        <taxon>Pseudomonadati</taxon>
        <taxon>Bacteroidota</taxon>
        <taxon>Flavobacteriia</taxon>
        <taxon>Flavobacteriales</taxon>
        <taxon>Flavobacteriaceae</taxon>
        <taxon>Flavobacterium</taxon>
    </lineage>
</organism>
<dbReference type="GO" id="GO:0004177">
    <property type="term" value="F:aminopeptidase activity"/>
    <property type="evidence" value="ECO:0007669"/>
    <property type="project" value="UniProtKB-KW"/>
</dbReference>
<evidence type="ECO:0000313" key="2">
    <source>
        <dbReference type="Proteomes" id="UP000220828"/>
    </source>
</evidence>
<proteinExistence type="predicted"/>
<dbReference type="Proteomes" id="UP000220828">
    <property type="component" value="Unassembled WGS sequence"/>
</dbReference>
<name>A0A2H3KUQ0_9FLAO</name>
<comment type="caution">
    <text evidence="1">The sequence shown here is derived from an EMBL/GenBank/DDBJ whole genome shotgun (WGS) entry which is preliminary data.</text>
</comment>
<gene>
    <name evidence="1" type="ORF">B0A77_00860</name>
</gene>
<reference evidence="1 2" key="1">
    <citation type="submission" date="2017-09" db="EMBL/GenBank/DDBJ databases">
        <title>Whole genomes of Flavobacteriaceae.</title>
        <authorList>
            <person name="Stine C."/>
            <person name="Li C."/>
            <person name="Tadesse D."/>
        </authorList>
    </citation>
    <scope>NUCLEOTIDE SEQUENCE [LARGE SCALE GENOMIC DNA]</scope>
    <source>
        <strain evidence="1 2">ATCC 35036</strain>
    </source>
</reference>
<dbReference type="OrthoDB" id="9813075at2"/>
<protein>
    <submittedName>
        <fullName evidence="1">Aminopeptidase</fullName>
    </submittedName>
</protein>
<accession>A0A2H3KUQ0</accession>
<dbReference type="EMBL" id="PCMW01000007">
    <property type="protein sequence ID" value="PDS26797.1"/>
    <property type="molecule type" value="Genomic_DNA"/>
</dbReference>
<dbReference type="Gene3D" id="1.10.390.10">
    <property type="entry name" value="Neutral Protease Domain 2"/>
    <property type="match status" value="1"/>
</dbReference>
<dbReference type="InterPro" id="IPR027268">
    <property type="entry name" value="Peptidase_M4/M1_CTD_sf"/>
</dbReference>
<keyword evidence="1" id="KW-0378">Hydrolase</keyword>
<evidence type="ECO:0000313" key="1">
    <source>
        <dbReference type="EMBL" id="PDS26797.1"/>
    </source>
</evidence>